<keyword evidence="10" id="KW-1185">Reference proteome</keyword>
<dbReference type="GO" id="GO:0005886">
    <property type="term" value="C:plasma membrane"/>
    <property type="evidence" value="ECO:0007669"/>
    <property type="project" value="UniProtKB-SubCell"/>
</dbReference>
<keyword evidence="4 7" id="KW-0812">Transmembrane</keyword>
<evidence type="ECO:0000313" key="9">
    <source>
        <dbReference type="EMBL" id="NMP23184.1"/>
    </source>
</evidence>
<evidence type="ECO:0000256" key="5">
    <source>
        <dbReference type="ARBA" id="ARBA00022989"/>
    </source>
</evidence>
<dbReference type="Gene3D" id="1.10.3720.10">
    <property type="entry name" value="MetI-like"/>
    <property type="match status" value="1"/>
</dbReference>
<dbReference type="Pfam" id="PF00528">
    <property type="entry name" value="BPD_transp_1"/>
    <property type="match status" value="1"/>
</dbReference>
<evidence type="ECO:0000259" key="8">
    <source>
        <dbReference type="PROSITE" id="PS50928"/>
    </source>
</evidence>
<dbReference type="PANTHER" id="PTHR43744:SF12">
    <property type="entry name" value="ABC TRANSPORTER PERMEASE PROTEIN MG189-RELATED"/>
    <property type="match status" value="1"/>
</dbReference>
<dbReference type="Proteomes" id="UP000533476">
    <property type="component" value="Unassembled WGS sequence"/>
</dbReference>
<reference evidence="9 10" key="1">
    <citation type="submission" date="2020-04" db="EMBL/GenBank/DDBJ databases">
        <authorList>
            <person name="Zhang R."/>
            <person name="Schippers A."/>
        </authorList>
    </citation>
    <scope>NUCLEOTIDE SEQUENCE [LARGE SCALE GENOMIC DNA]</scope>
    <source>
        <strain evidence="9 10">DSM 109850</strain>
    </source>
</reference>
<keyword evidence="5 7" id="KW-1133">Transmembrane helix</keyword>
<evidence type="ECO:0000256" key="7">
    <source>
        <dbReference type="RuleBase" id="RU363032"/>
    </source>
</evidence>
<accession>A0A7Y0L776</accession>
<gene>
    <name evidence="9" type="ORF">HIJ39_12620</name>
</gene>
<proteinExistence type="inferred from homology"/>
<dbReference type="PANTHER" id="PTHR43744">
    <property type="entry name" value="ABC TRANSPORTER PERMEASE PROTEIN MG189-RELATED-RELATED"/>
    <property type="match status" value="1"/>
</dbReference>
<dbReference type="InterPro" id="IPR035906">
    <property type="entry name" value="MetI-like_sf"/>
</dbReference>
<evidence type="ECO:0000256" key="1">
    <source>
        <dbReference type="ARBA" id="ARBA00004651"/>
    </source>
</evidence>
<feature type="domain" description="ABC transmembrane type-1" evidence="8">
    <location>
        <begin position="64"/>
        <end position="253"/>
    </location>
</feature>
<sequence>MLRGFRAVVALAVALSFLFPLYIALVTSMDTPAHVFTFPPHLVPDFNFRPYVEMWHMGPWLMYFKNTVFITATTIVIALATSVLGAYALTFFEFKGRNALFMVVLLVMMVPAEALLIPNYIVLHEMNLLNTLWAQILPFGGSVFGVFLLRQVFLSLPKSYWDAARIDGASHLRFLWSVALPQARPVLFTIGLYIGIGSWNSFQWPYIVTTSRNVQPLEVEIQRLLSTQSVEWRRLSAAGIMVTMPLVIVYLFVQKYIVRGLSRGEGLQE</sequence>
<feature type="transmembrane region" description="Helical" evidence="7">
    <location>
        <begin position="235"/>
        <end position="253"/>
    </location>
</feature>
<keyword evidence="6 7" id="KW-0472">Membrane</keyword>
<comment type="similarity">
    <text evidence="7">Belongs to the binding-protein-dependent transport system permease family.</text>
</comment>
<keyword evidence="2 7" id="KW-0813">Transport</keyword>
<feature type="transmembrane region" description="Helical" evidence="7">
    <location>
        <begin position="174"/>
        <end position="196"/>
    </location>
</feature>
<name>A0A7Y0L776_9FIRM</name>
<feature type="transmembrane region" description="Helical" evidence="7">
    <location>
        <begin position="68"/>
        <end position="92"/>
    </location>
</feature>
<dbReference type="CDD" id="cd06261">
    <property type="entry name" value="TM_PBP2"/>
    <property type="match status" value="1"/>
</dbReference>
<feature type="transmembrane region" description="Helical" evidence="7">
    <location>
        <begin position="133"/>
        <end position="153"/>
    </location>
</feature>
<dbReference type="InterPro" id="IPR000515">
    <property type="entry name" value="MetI-like"/>
</dbReference>
<dbReference type="SUPFAM" id="SSF161098">
    <property type="entry name" value="MetI-like"/>
    <property type="match status" value="1"/>
</dbReference>
<dbReference type="AlphaFoldDB" id="A0A7Y0L776"/>
<keyword evidence="3" id="KW-1003">Cell membrane</keyword>
<feature type="transmembrane region" description="Helical" evidence="7">
    <location>
        <begin position="99"/>
        <end position="121"/>
    </location>
</feature>
<dbReference type="PROSITE" id="PS50928">
    <property type="entry name" value="ABC_TM1"/>
    <property type="match status" value="1"/>
</dbReference>
<evidence type="ECO:0000256" key="4">
    <source>
        <dbReference type="ARBA" id="ARBA00022692"/>
    </source>
</evidence>
<evidence type="ECO:0000313" key="10">
    <source>
        <dbReference type="Proteomes" id="UP000533476"/>
    </source>
</evidence>
<organism evidence="9 10">
    <name type="scientific">Sulfobacillus harzensis</name>
    <dbReference type="NCBI Taxonomy" id="2729629"/>
    <lineage>
        <taxon>Bacteria</taxon>
        <taxon>Bacillati</taxon>
        <taxon>Bacillota</taxon>
        <taxon>Clostridia</taxon>
        <taxon>Eubacteriales</taxon>
        <taxon>Clostridiales Family XVII. Incertae Sedis</taxon>
        <taxon>Sulfobacillus</taxon>
    </lineage>
</organism>
<protein>
    <submittedName>
        <fullName evidence="9">Carbohydrate ABC transporter permease</fullName>
    </submittedName>
</protein>
<evidence type="ECO:0000256" key="6">
    <source>
        <dbReference type="ARBA" id="ARBA00023136"/>
    </source>
</evidence>
<comment type="caution">
    <text evidence="9">The sequence shown here is derived from an EMBL/GenBank/DDBJ whole genome shotgun (WGS) entry which is preliminary data.</text>
</comment>
<dbReference type="GO" id="GO:0055085">
    <property type="term" value="P:transmembrane transport"/>
    <property type="evidence" value="ECO:0007669"/>
    <property type="project" value="InterPro"/>
</dbReference>
<evidence type="ECO:0000256" key="3">
    <source>
        <dbReference type="ARBA" id="ARBA00022475"/>
    </source>
</evidence>
<dbReference type="EMBL" id="JABBVZ010000042">
    <property type="protein sequence ID" value="NMP23184.1"/>
    <property type="molecule type" value="Genomic_DNA"/>
</dbReference>
<comment type="subcellular location">
    <subcellularLocation>
        <location evidence="1 7">Cell membrane</location>
        <topology evidence="1 7">Multi-pass membrane protein</topology>
    </subcellularLocation>
</comment>
<evidence type="ECO:0000256" key="2">
    <source>
        <dbReference type="ARBA" id="ARBA00022448"/>
    </source>
</evidence>